<sequence>MSYVDPDYKTKKAFKEAVTAGIEHRTYSYAGVFPTKQDGHDVIEGPHYPKAHAWYAEVEVSDGVVIKVVA</sequence>
<proteinExistence type="predicted"/>
<evidence type="ECO:0000313" key="1">
    <source>
        <dbReference type="EMBL" id="KKL62937.1"/>
    </source>
</evidence>
<organism evidence="1">
    <name type="scientific">marine sediment metagenome</name>
    <dbReference type="NCBI Taxonomy" id="412755"/>
    <lineage>
        <taxon>unclassified sequences</taxon>
        <taxon>metagenomes</taxon>
        <taxon>ecological metagenomes</taxon>
    </lineage>
</organism>
<comment type="caution">
    <text evidence="1">The sequence shown here is derived from an EMBL/GenBank/DDBJ whole genome shotgun (WGS) entry which is preliminary data.</text>
</comment>
<dbReference type="EMBL" id="LAZR01028332">
    <property type="protein sequence ID" value="KKL62937.1"/>
    <property type="molecule type" value="Genomic_DNA"/>
</dbReference>
<gene>
    <name evidence="1" type="ORF">LCGC14_2180190</name>
</gene>
<name>A0A0F9GIF4_9ZZZZ</name>
<protein>
    <submittedName>
        <fullName evidence="1">Uncharacterized protein</fullName>
    </submittedName>
</protein>
<dbReference type="AlphaFoldDB" id="A0A0F9GIF4"/>
<accession>A0A0F9GIF4</accession>
<reference evidence="1" key="1">
    <citation type="journal article" date="2015" name="Nature">
        <title>Complex archaea that bridge the gap between prokaryotes and eukaryotes.</title>
        <authorList>
            <person name="Spang A."/>
            <person name="Saw J.H."/>
            <person name="Jorgensen S.L."/>
            <person name="Zaremba-Niedzwiedzka K."/>
            <person name="Martijn J."/>
            <person name="Lind A.E."/>
            <person name="van Eijk R."/>
            <person name="Schleper C."/>
            <person name="Guy L."/>
            <person name="Ettema T.J."/>
        </authorList>
    </citation>
    <scope>NUCLEOTIDE SEQUENCE</scope>
</reference>